<dbReference type="PANTHER" id="PTHR34501:SF9">
    <property type="entry name" value="MAJOR OUTER MEMBRANE PROTEIN P.IA"/>
    <property type="match status" value="1"/>
</dbReference>
<dbReference type="InterPro" id="IPR033900">
    <property type="entry name" value="Gram_neg_porin_domain"/>
</dbReference>
<reference evidence="13 14" key="1">
    <citation type="journal article" date="2015" name="Genome Announc.">
        <title>Complete genome sequences for 59 burkholderia isolates, both pathogenic and near neighbor.</title>
        <authorList>
            <person name="Johnson S.L."/>
            <person name="Bishop-Lilly K.A."/>
            <person name="Ladner J.T."/>
            <person name="Daligault H.E."/>
            <person name="Davenport K.W."/>
            <person name="Jaissle J."/>
            <person name="Frey K.G."/>
            <person name="Koroleva G.I."/>
            <person name="Bruce D.C."/>
            <person name="Coyne S.R."/>
            <person name="Broomall S.M."/>
            <person name="Li P.E."/>
            <person name="Teshima H."/>
            <person name="Gibbons H.S."/>
            <person name="Palacios G.F."/>
            <person name="Rosenzweig C.N."/>
            <person name="Redden C.L."/>
            <person name="Xu Y."/>
            <person name="Minogue T.D."/>
            <person name="Chain P.S."/>
        </authorList>
    </citation>
    <scope>NUCLEOTIDE SEQUENCE [LARGE SCALE GENOMIC DNA]</scope>
    <source>
        <strain evidence="13 14">ATCC BAA-463</strain>
    </source>
</reference>
<dbReference type="InterPro" id="IPR023614">
    <property type="entry name" value="Porin_dom_sf"/>
</dbReference>
<keyword evidence="10" id="KW-0998">Cell outer membrane</keyword>
<evidence type="ECO:0000256" key="6">
    <source>
        <dbReference type="ARBA" id="ARBA00022729"/>
    </source>
</evidence>
<comment type="subunit">
    <text evidence="2">Homotrimer.</text>
</comment>
<dbReference type="Proteomes" id="UP000032614">
    <property type="component" value="Chromosome 1"/>
</dbReference>
<evidence type="ECO:0000256" key="7">
    <source>
        <dbReference type="ARBA" id="ARBA00023065"/>
    </source>
</evidence>
<accession>A0AAU8TJP7</accession>
<keyword evidence="6 11" id="KW-0732">Signal</keyword>
<dbReference type="EMBL" id="CP010026">
    <property type="protein sequence ID" value="AJZ60966.1"/>
    <property type="molecule type" value="Genomic_DNA"/>
</dbReference>
<evidence type="ECO:0000259" key="12">
    <source>
        <dbReference type="Pfam" id="PF13609"/>
    </source>
</evidence>
<dbReference type="KEGG" id="bfn:OI25_3037"/>
<dbReference type="InterPro" id="IPR001702">
    <property type="entry name" value="Porin_Gram-ve"/>
</dbReference>
<evidence type="ECO:0000256" key="10">
    <source>
        <dbReference type="ARBA" id="ARBA00023237"/>
    </source>
</evidence>
<dbReference type="AlphaFoldDB" id="A0AAU8TJP7"/>
<dbReference type="GO" id="GO:0046930">
    <property type="term" value="C:pore complex"/>
    <property type="evidence" value="ECO:0007669"/>
    <property type="project" value="UniProtKB-KW"/>
</dbReference>
<evidence type="ECO:0000256" key="11">
    <source>
        <dbReference type="SAM" id="SignalP"/>
    </source>
</evidence>
<evidence type="ECO:0000256" key="3">
    <source>
        <dbReference type="ARBA" id="ARBA00022448"/>
    </source>
</evidence>
<dbReference type="InterPro" id="IPR002299">
    <property type="entry name" value="Porin_Neis"/>
</dbReference>
<dbReference type="RefSeq" id="WP_046568740.1">
    <property type="nucleotide sequence ID" value="NZ_CP010026.1"/>
</dbReference>
<evidence type="ECO:0000256" key="4">
    <source>
        <dbReference type="ARBA" id="ARBA00022452"/>
    </source>
</evidence>
<sequence length="371" mass="39804">MKIRYANISVALAFAGSVAHAQSSVTLYGIVDVGPIYVSNEKGQRLIGVASGDQQGNRFGFKGRENLGGGTAAIFVLENGFNANTGALGQGGRLFGRQAYVGLSNGRYGKLTLGRQYDTNYDYMADTGAAKLFAGNGAHVSDNDNLFGSVRFQNALKYTSPDFGGFSFATMYSASDMAGGFSDNRAFSATVGYVHGMLKLAAGYLKMDRPNSADNSNGATTDFPSLFKTSAVGSQTAPIDKQQIYALTATYAFGPTSENLVYSHTNYKYFDGSHLRLDNAEANGTWHITPAVSLGLGYIFTAGHYDVINRSPRWHQIDIGLDYSLSKRSDIYAFLIGQRAVGSSNNAAIFNVPTSSSKTQAEAEFGVRHFF</sequence>
<dbReference type="Gene3D" id="2.40.160.10">
    <property type="entry name" value="Porin"/>
    <property type="match status" value="1"/>
</dbReference>
<proteinExistence type="predicted"/>
<feature type="domain" description="Porin" evidence="12">
    <location>
        <begin position="10"/>
        <end position="334"/>
    </location>
</feature>
<keyword evidence="8" id="KW-0626">Porin</keyword>
<organism evidence="13 14">
    <name type="scientific">Paraburkholderia fungorum</name>
    <dbReference type="NCBI Taxonomy" id="134537"/>
    <lineage>
        <taxon>Bacteria</taxon>
        <taxon>Pseudomonadati</taxon>
        <taxon>Pseudomonadota</taxon>
        <taxon>Betaproteobacteria</taxon>
        <taxon>Burkholderiales</taxon>
        <taxon>Burkholderiaceae</taxon>
        <taxon>Paraburkholderia</taxon>
    </lineage>
</organism>
<dbReference type="CDD" id="cd00342">
    <property type="entry name" value="gram_neg_porins"/>
    <property type="match status" value="1"/>
</dbReference>
<dbReference type="GO" id="GO:0034220">
    <property type="term" value="P:monoatomic ion transmembrane transport"/>
    <property type="evidence" value="ECO:0007669"/>
    <property type="project" value="InterPro"/>
</dbReference>
<dbReference type="InterPro" id="IPR050298">
    <property type="entry name" value="Gram-neg_bact_OMP"/>
</dbReference>
<dbReference type="PRINTS" id="PR00182">
    <property type="entry name" value="ECOLNEIPORIN"/>
</dbReference>
<feature type="chain" id="PRO_5043336320" evidence="11">
    <location>
        <begin position="22"/>
        <end position="371"/>
    </location>
</feature>
<evidence type="ECO:0000313" key="13">
    <source>
        <dbReference type="EMBL" id="AJZ60966.1"/>
    </source>
</evidence>
<gene>
    <name evidence="13" type="ORF">OI25_3037</name>
</gene>
<evidence type="ECO:0000256" key="9">
    <source>
        <dbReference type="ARBA" id="ARBA00023136"/>
    </source>
</evidence>
<feature type="signal peptide" evidence="11">
    <location>
        <begin position="1"/>
        <end position="21"/>
    </location>
</feature>
<keyword evidence="3" id="KW-0813">Transport</keyword>
<keyword evidence="4" id="KW-1134">Transmembrane beta strand</keyword>
<comment type="subcellular location">
    <subcellularLocation>
        <location evidence="1">Cell outer membrane</location>
        <topology evidence="1">Multi-pass membrane protein</topology>
    </subcellularLocation>
</comment>
<dbReference type="Pfam" id="PF13609">
    <property type="entry name" value="Porin_4"/>
    <property type="match status" value="1"/>
</dbReference>
<keyword evidence="5" id="KW-0812">Transmembrane</keyword>
<keyword evidence="9" id="KW-0472">Membrane</keyword>
<evidence type="ECO:0000256" key="5">
    <source>
        <dbReference type="ARBA" id="ARBA00022692"/>
    </source>
</evidence>
<dbReference type="GO" id="GO:0009279">
    <property type="term" value="C:cell outer membrane"/>
    <property type="evidence" value="ECO:0007669"/>
    <property type="project" value="UniProtKB-SubCell"/>
</dbReference>
<dbReference type="SUPFAM" id="SSF56935">
    <property type="entry name" value="Porins"/>
    <property type="match status" value="1"/>
</dbReference>
<dbReference type="GO" id="GO:0015288">
    <property type="term" value="F:porin activity"/>
    <property type="evidence" value="ECO:0007669"/>
    <property type="project" value="UniProtKB-KW"/>
</dbReference>
<protein>
    <submittedName>
        <fullName evidence="13">Gram-negative porin family protein</fullName>
    </submittedName>
</protein>
<evidence type="ECO:0000313" key="14">
    <source>
        <dbReference type="Proteomes" id="UP000032614"/>
    </source>
</evidence>
<evidence type="ECO:0000256" key="1">
    <source>
        <dbReference type="ARBA" id="ARBA00004571"/>
    </source>
</evidence>
<evidence type="ECO:0000256" key="2">
    <source>
        <dbReference type="ARBA" id="ARBA00011233"/>
    </source>
</evidence>
<keyword evidence="7" id="KW-0406">Ion transport</keyword>
<dbReference type="PANTHER" id="PTHR34501">
    <property type="entry name" value="PROTEIN YDDL-RELATED"/>
    <property type="match status" value="1"/>
</dbReference>
<dbReference type="PRINTS" id="PR00184">
    <property type="entry name" value="NEISSPPORIN"/>
</dbReference>
<name>A0AAU8TJP7_9BURK</name>
<dbReference type="GeneID" id="66516962"/>
<evidence type="ECO:0000256" key="8">
    <source>
        <dbReference type="ARBA" id="ARBA00023114"/>
    </source>
</evidence>